<keyword evidence="4" id="KW-0804">Transcription</keyword>
<dbReference type="Gene3D" id="1.10.10.10">
    <property type="entry name" value="Winged helix-like DNA-binding domain superfamily/Winged helix DNA-binding domain"/>
    <property type="match status" value="1"/>
</dbReference>
<dbReference type="InterPro" id="IPR013325">
    <property type="entry name" value="RNA_pol_sigma_r2"/>
</dbReference>
<dbReference type="Pfam" id="PF07638">
    <property type="entry name" value="Sigma70_ECF"/>
    <property type="match status" value="1"/>
</dbReference>
<protein>
    <submittedName>
        <fullName evidence="6">Sigma-70 family RNA polymerase sigma factor</fullName>
    </submittedName>
</protein>
<dbReference type="EMBL" id="QUZK01000005">
    <property type="protein sequence ID" value="RFF32585.1"/>
    <property type="molecule type" value="Genomic_DNA"/>
</dbReference>
<dbReference type="NCBIfam" id="TIGR02999">
    <property type="entry name" value="Sig-70_X6"/>
    <property type="match status" value="1"/>
</dbReference>
<evidence type="ECO:0000313" key="7">
    <source>
        <dbReference type="Proteomes" id="UP000260351"/>
    </source>
</evidence>
<feature type="domain" description="RNA polymerase sigma-70 ECF-like HTH" evidence="5">
    <location>
        <begin position="26"/>
        <end position="183"/>
    </location>
</feature>
<evidence type="ECO:0000256" key="1">
    <source>
        <dbReference type="ARBA" id="ARBA00010641"/>
    </source>
</evidence>
<keyword evidence="2" id="KW-0805">Transcription regulation</keyword>
<dbReference type="RefSeq" id="WP_116649292.1">
    <property type="nucleotide sequence ID" value="NZ_QUZK01000005.1"/>
</dbReference>
<evidence type="ECO:0000256" key="2">
    <source>
        <dbReference type="ARBA" id="ARBA00023015"/>
    </source>
</evidence>
<dbReference type="SUPFAM" id="SSF88659">
    <property type="entry name" value="Sigma3 and sigma4 domains of RNA polymerase sigma factors"/>
    <property type="match status" value="1"/>
</dbReference>
<reference evidence="6 7" key="1">
    <citation type="submission" date="2018-08" db="EMBL/GenBank/DDBJ databases">
        <title>Wenzhouxiangella salilacus sp. nov., a novel bacterium isolated from a saline lake in Xinjiang Province, China.</title>
        <authorList>
            <person name="Han S."/>
        </authorList>
    </citation>
    <scope>NUCLEOTIDE SEQUENCE [LARGE SCALE GENOMIC DNA]</scope>
    <source>
        <strain evidence="6 7">XDB06</strain>
    </source>
</reference>
<dbReference type="InterPro" id="IPR013324">
    <property type="entry name" value="RNA_pol_sigma_r3/r4-like"/>
</dbReference>
<dbReference type="GO" id="GO:0006352">
    <property type="term" value="P:DNA-templated transcription initiation"/>
    <property type="evidence" value="ECO:0007669"/>
    <property type="project" value="InterPro"/>
</dbReference>
<name>A0A3E1KCF3_9GAMM</name>
<keyword evidence="3" id="KW-0731">Sigma factor</keyword>
<evidence type="ECO:0000313" key="6">
    <source>
        <dbReference type="EMBL" id="RFF32585.1"/>
    </source>
</evidence>
<sequence length="186" mass="20846">MSGKIDRSEEKKADEEVQGGGCAVEQFHGELKQIARRELNRHRRSGTFDTVALVNEAYLRVHEADRRWQSRGHFLASMTTIMRNVLVDHAREKSAQRRGGNWLRVTTGALDAVTDGGEPVDILQLDQAMRQLGALSERLERVVELKVFGGMTIQEIAAVLEISPATVSRELRLASAWLRRAMAETP</sequence>
<dbReference type="Gene3D" id="1.10.1740.10">
    <property type="match status" value="1"/>
</dbReference>
<dbReference type="AlphaFoldDB" id="A0A3E1KCF3"/>
<dbReference type="InterPro" id="IPR014284">
    <property type="entry name" value="RNA_pol_sigma-70_dom"/>
</dbReference>
<dbReference type="PANTHER" id="PTHR43133">
    <property type="entry name" value="RNA POLYMERASE ECF-TYPE SIGMA FACTO"/>
    <property type="match status" value="1"/>
</dbReference>
<accession>A0A3E1KCF3</accession>
<dbReference type="NCBIfam" id="TIGR02937">
    <property type="entry name" value="sigma70-ECF"/>
    <property type="match status" value="1"/>
</dbReference>
<dbReference type="GO" id="GO:0016987">
    <property type="term" value="F:sigma factor activity"/>
    <property type="evidence" value="ECO:0007669"/>
    <property type="project" value="UniProtKB-KW"/>
</dbReference>
<dbReference type="InterPro" id="IPR011517">
    <property type="entry name" value="RNA_pol_sigma70_ECF-like"/>
</dbReference>
<dbReference type="InterPro" id="IPR039425">
    <property type="entry name" value="RNA_pol_sigma-70-like"/>
</dbReference>
<gene>
    <name evidence="6" type="ORF">DZC52_01180</name>
</gene>
<dbReference type="OrthoDB" id="128473at2"/>
<proteinExistence type="inferred from homology"/>
<dbReference type="SUPFAM" id="SSF88946">
    <property type="entry name" value="Sigma2 domain of RNA polymerase sigma factors"/>
    <property type="match status" value="1"/>
</dbReference>
<organism evidence="6 7">
    <name type="scientific">Wenzhouxiangella sediminis</name>
    <dbReference type="NCBI Taxonomy" id="1792836"/>
    <lineage>
        <taxon>Bacteria</taxon>
        <taxon>Pseudomonadati</taxon>
        <taxon>Pseudomonadota</taxon>
        <taxon>Gammaproteobacteria</taxon>
        <taxon>Chromatiales</taxon>
        <taxon>Wenzhouxiangellaceae</taxon>
        <taxon>Wenzhouxiangella</taxon>
    </lineage>
</organism>
<comment type="similarity">
    <text evidence="1">Belongs to the sigma-70 factor family. ECF subfamily.</text>
</comment>
<dbReference type="InterPro" id="IPR036388">
    <property type="entry name" value="WH-like_DNA-bd_sf"/>
</dbReference>
<evidence type="ECO:0000256" key="4">
    <source>
        <dbReference type="ARBA" id="ARBA00023163"/>
    </source>
</evidence>
<comment type="caution">
    <text evidence="6">The sequence shown here is derived from an EMBL/GenBank/DDBJ whole genome shotgun (WGS) entry which is preliminary data.</text>
</comment>
<dbReference type="InterPro" id="IPR053812">
    <property type="entry name" value="HTH_Sigma70_ECF-like"/>
</dbReference>
<evidence type="ECO:0000259" key="5">
    <source>
        <dbReference type="Pfam" id="PF07638"/>
    </source>
</evidence>
<dbReference type="PANTHER" id="PTHR43133:SF39">
    <property type="entry name" value="SIMILAR TO RNA POLYMERASE SIGMA-E FACTOR"/>
    <property type="match status" value="1"/>
</dbReference>
<keyword evidence="7" id="KW-1185">Reference proteome</keyword>
<evidence type="ECO:0000256" key="3">
    <source>
        <dbReference type="ARBA" id="ARBA00023082"/>
    </source>
</evidence>
<dbReference type="Proteomes" id="UP000260351">
    <property type="component" value="Unassembled WGS sequence"/>
</dbReference>